<keyword evidence="3 5" id="KW-0560">Oxidoreductase</keyword>
<comment type="catalytic activity">
    <reaction evidence="5">
        <text>L-proline + a quinone = (S)-1-pyrroline-5-carboxylate + a quinol + H(+)</text>
        <dbReference type="Rhea" id="RHEA:23784"/>
        <dbReference type="ChEBI" id="CHEBI:15378"/>
        <dbReference type="ChEBI" id="CHEBI:17388"/>
        <dbReference type="ChEBI" id="CHEBI:24646"/>
        <dbReference type="ChEBI" id="CHEBI:60039"/>
        <dbReference type="ChEBI" id="CHEBI:132124"/>
        <dbReference type="EC" id="1.5.5.2"/>
    </reaction>
</comment>
<dbReference type="SUPFAM" id="SSF51730">
    <property type="entry name" value="FAD-linked oxidoreductase"/>
    <property type="match status" value="1"/>
</dbReference>
<name>A0AAN7JL80_9MYRT</name>
<sequence length="501" mass="55434">MAPRIVAPSKKALVCCNLSVLARRLLSSAPSPITAASVPVQLSGLQEKHIHDRSPPTFTAPRQASPPIDLDDPERLFSAVPTAKLIRSVGNLHVAAVGPVVDFGIWVMKSRMIMGTELAREALIGVVRRTFYEHFCGGEDTVEAAATVRRLNEAGLRGMLDYAVEDAEDNPSCDRNLDAFLQTVESTKSLPPGHVSFVVVKITAICPISLLRRLADLLRWQKKDSSFHLPWRHHSFPILSESSPLYHTAVQPEPLTPDEEADLLLAQDRLRRIGARCEEYNIPLCIDAEYTAVQPAIDFFTYSSAAEHNRHEPVIYGTLQAYLKDARERLVLKSEAARKMGILLGIKLVRGAYMASEAKLAASMGYDSPIHNSIEETHDCYNDCASFMLERIAGGSGAVVLATHNVESGKLAAMKARDMGISGGNHRLEFAQLYGMADSFSFGLKNAGFRVSKYMPFGPVDRVMPYLLRRAEENRGLLSASTLDRQLMRKELWRRLKKAIV</sequence>
<evidence type="ECO:0000313" key="7">
    <source>
        <dbReference type="EMBL" id="KAK4747533.1"/>
    </source>
</evidence>
<keyword evidence="4 5" id="KW-0642">Proline metabolism</keyword>
<gene>
    <name evidence="7" type="ORF">SAY87_014119</name>
</gene>
<proteinExistence type="inferred from homology"/>
<dbReference type="Pfam" id="PF01619">
    <property type="entry name" value="Pro_dh"/>
    <property type="match status" value="1"/>
</dbReference>
<comment type="similarity">
    <text evidence="1 5">Belongs to the proline oxidase family.</text>
</comment>
<dbReference type="EMBL" id="JAXIOK010000019">
    <property type="protein sequence ID" value="KAK4747533.1"/>
    <property type="molecule type" value="Genomic_DNA"/>
</dbReference>
<organism evidence="7 8">
    <name type="scientific">Trapa incisa</name>
    <dbReference type="NCBI Taxonomy" id="236973"/>
    <lineage>
        <taxon>Eukaryota</taxon>
        <taxon>Viridiplantae</taxon>
        <taxon>Streptophyta</taxon>
        <taxon>Embryophyta</taxon>
        <taxon>Tracheophyta</taxon>
        <taxon>Spermatophyta</taxon>
        <taxon>Magnoliopsida</taxon>
        <taxon>eudicotyledons</taxon>
        <taxon>Gunneridae</taxon>
        <taxon>Pentapetalae</taxon>
        <taxon>rosids</taxon>
        <taxon>malvids</taxon>
        <taxon>Myrtales</taxon>
        <taxon>Lythraceae</taxon>
        <taxon>Trapa</taxon>
    </lineage>
</organism>
<dbReference type="Gene3D" id="3.20.20.220">
    <property type="match status" value="1"/>
</dbReference>
<evidence type="ECO:0000256" key="1">
    <source>
        <dbReference type="ARBA" id="ARBA00005869"/>
    </source>
</evidence>
<dbReference type="InterPro" id="IPR002872">
    <property type="entry name" value="Proline_DH_dom"/>
</dbReference>
<dbReference type="PANTHER" id="PTHR13914">
    <property type="entry name" value="PROLINE OXIDASE"/>
    <property type="match status" value="1"/>
</dbReference>
<feature type="domain" description="Proline dehydrogenase" evidence="6">
    <location>
        <begin position="145"/>
        <end position="477"/>
    </location>
</feature>
<protein>
    <recommendedName>
        <fullName evidence="2 5">Proline dehydrogenase</fullName>
        <ecNumber evidence="2 5">1.5.5.2</ecNumber>
    </recommendedName>
</protein>
<comment type="function">
    <text evidence="5">Converts proline to delta-1-pyrroline-5-carboxylate.</text>
</comment>
<evidence type="ECO:0000259" key="6">
    <source>
        <dbReference type="Pfam" id="PF01619"/>
    </source>
</evidence>
<dbReference type="EC" id="1.5.5.2" evidence="2 5"/>
<dbReference type="GO" id="GO:0010133">
    <property type="term" value="P:L-proline catabolic process to L-glutamate"/>
    <property type="evidence" value="ECO:0007669"/>
    <property type="project" value="TreeGrafter"/>
</dbReference>
<dbReference type="GO" id="GO:0004657">
    <property type="term" value="F:proline dehydrogenase activity"/>
    <property type="evidence" value="ECO:0007669"/>
    <property type="project" value="UniProtKB-EC"/>
</dbReference>
<dbReference type="GO" id="GO:0071949">
    <property type="term" value="F:FAD binding"/>
    <property type="evidence" value="ECO:0007669"/>
    <property type="project" value="TreeGrafter"/>
</dbReference>
<keyword evidence="5" id="KW-0285">Flavoprotein</keyword>
<comment type="cofactor">
    <cofactor evidence="5">
        <name>FAD</name>
        <dbReference type="ChEBI" id="CHEBI:57692"/>
    </cofactor>
</comment>
<dbReference type="InterPro" id="IPR029041">
    <property type="entry name" value="FAD-linked_oxidoreductase-like"/>
</dbReference>
<keyword evidence="8" id="KW-1185">Reference proteome</keyword>
<dbReference type="InterPro" id="IPR015659">
    <property type="entry name" value="Proline_oxidase"/>
</dbReference>
<evidence type="ECO:0000256" key="5">
    <source>
        <dbReference type="RuleBase" id="RU364054"/>
    </source>
</evidence>
<evidence type="ECO:0000256" key="4">
    <source>
        <dbReference type="ARBA" id="ARBA00023062"/>
    </source>
</evidence>
<reference evidence="7 8" key="1">
    <citation type="journal article" date="2023" name="Hortic Res">
        <title>Pangenome of water caltrop reveals structural variations and asymmetric subgenome divergence after allopolyploidization.</title>
        <authorList>
            <person name="Zhang X."/>
            <person name="Chen Y."/>
            <person name="Wang L."/>
            <person name="Yuan Y."/>
            <person name="Fang M."/>
            <person name="Shi L."/>
            <person name="Lu R."/>
            <person name="Comes H.P."/>
            <person name="Ma Y."/>
            <person name="Chen Y."/>
            <person name="Huang G."/>
            <person name="Zhou Y."/>
            <person name="Zheng Z."/>
            <person name="Qiu Y."/>
        </authorList>
    </citation>
    <scope>NUCLEOTIDE SEQUENCE [LARGE SCALE GENOMIC DNA]</scope>
    <source>
        <tissue evidence="7">Roots</tissue>
    </source>
</reference>
<evidence type="ECO:0000256" key="2">
    <source>
        <dbReference type="ARBA" id="ARBA00012695"/>
    </source>
</evidence>
<dbReference type="GO" id="GO:0005739">
    <property type="term" value="C:mitochondrion"/>
    <property type="evidence" value="ECO:0007669"/>
    <property type="project" value="TreeGrafter"/>
</dbReference>
<evidence type="ECO:0000313" key="8">
    <source>
        <dbReference type="Proteomes" id="UP001345219"/>
    </source>
</evidence>
<keyword evidence="5" id="KW-0274">FAD</keyword>
<accession>A0AAN7JL80</accession>
<comment type="caution">
    <text evidence="7">The sequence shown here is derived from an EMBL/GenBank/DDBJ whole genome shotgun (WGS) entry which is preliminary data.</text>
</comment>
<evidence type="ECO:0000256" key="3">
    <source>
        <dbReference type="ARBA" id="ARBA00023002"/>
    </source>
</evidence>
<dbReference type="PANTHER" id="PTHR13914:SF0">
    <property type="entry name" value="PROLINE DEHYDROGENASE 1, MITOCHONDRIAL"/>
    <property type="match status" value="1"/>
</dbReference>
<dbReference type="AlphaFoldDB" id="A0AAN7JL80"/>
<dbReference type="Proteomes" id="UP001345219">
    <property type="component" value="Chromosome 12"/>
</dbReference>